<sequence length="271" mass="31592">MIDLNIALSQLTITMQQNVYSSWTEDYSICFVTFLNSILFHTMIYLVLSPLLSRHFKSYREGDEETKIEWNSRVVSNVHAILYVLLSCYAILVEDAFPNLSIDESTKMARVAVLYAGGYFFYDLLLIVRYPKLGGIAMLLHHGFVLVGIICIWFCDKYWVVLCYYSILEVSTPFVNGRWFLMCCGLKDSVYYWMNNLLVWLVFGLCRMPFVIFGPYLIYVNNTRMFAHNTFLAIFLYIQIANISMLNVYWYSLMSKKLVQTASSMLKGKKE</sequence>
<dbReference type="SMART" id="SM00724">
    <property type="entry name" value="TLC"/>
    <property type="match status" value="1"/>
</dbReference>
<dbReference type="PANTHER" id="PTHR13439:SF0">
    <property type="entry name" value="TOPOISOMERASE I DAMAGE AFFECTED PROTEIN 4"/>
    <property type="match status" value="1"/>
</dbReference>
<evidence type="ECO:0000256" key="6">
    <source>
        <dbReference type="SAM" id="Phobius"/>
    </source>
</evidence>
<dbReference type="RefSeq" id="XP_044543924.1">
    <property type="nucleotide sequence ID" value="XM_044686044.1"/>
</dbReference>
<dbReference type="GO" id="GO:0016020">
    <property type="term" value="C:membrane"/>
    <property type="evidence" value="ECO:0007669"/>
    <property type="project" value="UniProtKB-SubCell"/>
</dbReference>
<name>A0AA88KDI7_NAELO</name>
<evidence type="ECO:0000313" key="9">
    <source>
        <dbReference type="Proteomes" id="UP000816034"/>
    </source>
</evidence>
<dbReference type="PROSITE" id="PS50922">
    <property type="entry name" value="TLC"/>
    <property type="match status" value="1"/>
</dbReference>
<keyword evidence="3 6" id="KW-1133">Transmembrane helix</keyword>
<evidence type="ECO:0000313" key="8">
    <source>
        <dbReference type="EMBL" id="KAG2374750.1"/>
    </source>
</evidence>
<dbReference type="AlphaFoldDB" id="A0AA88KDI7"/>
<dbReference type="GO" id="GO:0005783">
    <property type="term" value="C:endoplasmic reticulum"/>
    <property type="evidence" value="ECO:0007669"/>
    <property type="project" value="TreeGrafter"/>
</dbReference>
<keyword evidence="9" id="KW-1185">Reference proteome</keyword>
<dbReference type="EMBL" id="PYSW02000043">
    <property type="protein sequence ID" value="KAG2374750.1"/>
    <property type="molecule type" value="Genomic_DNA"/>
</dbReference>
<feature type="domain" description="TLC" evidence="7">
    <location>
        <begin position="65"/>
        <end position="263"/>
    </location>
</feature>
<feature type="transmembrane region" description="Helical" evidence="6">
    <location>
        <begin position="31"/>
        <end position="53"/>
    </location>
</feature>
<evidence type="ECO:0000256" key="3">
    <source>
        <dbReference type="ARBA" id="ARBA00022989"/>
    </source>
</evidence>
<proteinExistence type="predicted"/>
<comment type="caution">
    <text evidence="8">The sequence shown here is derived from an EMBL/GenBank/DDBJ whole genome shotgun (WGS) entry which is preliminary data.</text>
</comment>
<comment type="subcellular location">
    <subcellularLocation>
        <location evidence="1">Membrane</location>
        <topology evidence="1">Multi-pass membrane protein</topology>
    </subcellularLocation>
</comment>
<feature type="transmembrane region" description="Helical" evidence="6">
    <location>
        <begin position="143"/>
        <end position="167"/>
    </location>
</feature>
<accession>A0AA88KDI7</accession>
<feature type="transmembrane region" description="Helical" evidence="6">
    <location>
        <begin position="231"/>
        <end position="251"/>
    </location>
</feature>
<evidence type="ECO:0000256" key="1">
    <source>
        <dbReference type="ARBA" id="ARBA00004141"/>
    </source>
</evidence>
<evidence type="ECO:0000256" key="2">
    <source>
        <dbReference type="ARBA" id="ARBA00022692"/>
    </source>
</evidence>
<dbReference type="InterPro" id="IPR006634">
    <property type="entry name" value="TLC-dom"/>
</dbReference>
<dbReference type="Proteomes" id="UP000816034">
    <property type="component" value="Unassembled WGS sequence"/>
</dbReference>
<protein>
    <recommendedName>
        <fullName evidence="7">TLC domain-containing protein</fullName>
    </recommendedName>
</protein>
<reference evidence="8 9" key="1">
    <citation type="journal article" date="2018" name="BMC Genomics">
        <title>The genome of Naegleria lovaniensis, the basis for a comparative approach to unravel pathogenicity factors of the human pathogenic amoeba N. fowleri.</title>
        <authorList>
            <person name="Liechti N."/>
            <person name="Schurch N."/>
            <person name="Bruggmann R."/>
            <person name="Wittwer M."/>
        </authorList>
    </citation>
    <scope>NUCLEOTIDE SEQUENCE [LARGE SCALE GENOMIC DNA]</scope>
    <source>
        <strain evidence="8 9">ATCC 30569</strain>
    </source>
</reference>
<keyword evidence="2 5" id="KW-0812">Transmembrane</keyword>
<dbReference type="InterPro" id="IPR050846">
    <property type="entry name" value="TLCD"/>
</dbReference>
<organism evidence="8 9">
    <name type="scientific">Naegleria lovaniensis</name>
    <name type="common">Amoeba</name>
    <dbReference type="NCBI Taxonomy" id="51637"/>
    <lineage>
        <taxon>Eukaryota</taxon>
        <taxon>Discoba</taxon>
        <taxon>Heterolobosea</taxon>
        <taxon>Tetramitia</taxon>
        <taxon>Eutetramitia</taxon>
        <taxon>Vahlkampfiidae</taxon>
        <taxon>Naegleria</taxon>
    </lineage>
</organism>
<dbReference type="Pfam" id="PF03798">
    <property type="entry name" value="TRAM_LAG1_CLN8"/>
    <property type="match status" value="1"/>
</dbReference>
<dbReference type="PANTHER" id="PTHR13439">
    <property type="entry name" value="CT120 PROTEIN"/>
    <property type="match status" value="1"/>
</dbReference>
<evidence type="ECO:0000256" key="4">
    <source>
        <dbReference type="ARBA" id="ARBA00023136"/>
    </source>
</evidence>
<dbReference type="GeneID" id="68102948"/>
<gene>
    <name evidence="8" type="ORF">C9374_010494</name>
</gene>
<keyword evidence="4 5" id="KW-0472">Membrane</keyword>
<feature type="transmembrane region" description="Helical" evidence="6">
    <location>
        <begin position="197"/>
        <end position="219"/>
    </location>
</feature>
<feature type="transmembrane region" description="Helical" evidence="6">
    <location>
        <begin position="74"/>
        <end position="92"/>
    </location>
</feature>
<dbReference type="GO" id="GO:0055088">
    <property type="term" value="P:lipid homeostasis"/>
    <property type="evidence" value="ECO:0007669"/>
    <property type="project" value="TreeGrafter"/>
</dbReference>
<evidence type="ECO:0000256" key="5">
    <source>
        <dbReference type="PROSITE-ProRule" id="PRU00205"/>
    </source>
</evidence>
<evidence type="ECO:0000259" key="7">
    <source>
        <dbReference type="PROSITE" id="PS50922"/>
    </source>
</evidence>